<protein>
    <submittedName>
        <fullName evidence="2">Uncharacterized protein</fullName>
    </submittedName>
</protein>
<comment type="caution">
    <text evidence="2">The sequence shown here is derived from an EMBL/GenBank/DDBJ whole genome shotgun (WGS) entry which is preliminary data.</text>
</comment>
<evidence type="ECO:0000256" key="1">
    <source>
        <dbReference type="SAM" id="MobiDB-lite"/>
    </source>
</evidence>
<feature type="region of interest" description="Disordered" evidence="1">
    <location>
        <begin position="122"/>
        <end position="189"/>
    </location>
</feature>
<organism evidence="2 3">
    <name type="scientific">Austropuccinia psidii MF-1</name>
    <dbReference type="NCBI Taxonomy" id="1389203"/>
    <lineage>
        <taxon>Eukaryota</taxon>
        <taxon>Fungi</taxon>
        <taxon>Dikarya</taxon>
        <taxon>Basidiomycota</taxon>
        <taxon>Pucciniomycotina</taxon>
        <taxon>Pucciniomycetes</taxon>
        <taxon>Pucciniales</taxon>
        <taxon>Sphaerophragmiaceae</taxon>
        <taxon>Austropuccinia</taxon>
    </lineage>
</organism>
<reference evidence="2" key="1">
    <citation type="submission" date="2021-03" db="EMBL/GenBank/DDBJ databases">
        <title>Draft genome sequence of rust myrtle Austropuccinia psidii MF-1, a brazilian biotype.</title>
        <authorList>
            <person name="Quecine M.C."/>
            <person name="Pachon D.M.R."/>
            <person name="Bonatelli M.L."/>
            <person name="Correr F.H."/>
            <person name="Franceschini L.M."/>
            <person name="Leite T.F."/>
            <person name="Margarido G.R.A."/>
            <person name="Almeida C.A."/>
            <person name="Ferrarezi J.A."/>
            <person name="Labate C.A."/>
        </authorList>
    </citation>
    <scope>NUCLEOTIDE SEQUENCE</scope>
    <source>
        <strain evidence="2">MF-1</strain>
    </source>
</reference>
<proteinExistence type="predicted"/>
<name>A0A9Q3H0H6_9BASI</name>
<dbReference type="EMBL" id="AVOT02009048">
    <property type="protein sequence ID" value="MBW0487253.1"/>
    <property type="molecule type" value="Genomic_DNA"/>
</dbReference>
<feature type="compositionally biased region" description="Polar residues" evidence="1">
    <location>
        <begin position="177"/>
        <end position="189"/>
    </location>
</feature>
<sequence length="189" mass="21354">MCLRGQEAFQKSHQRLMHNPNFHETSSLVLGRIQFASEEPFGKSKQPALKIPTRSQYHVGHEKWVDGGRQKRPLENLALSGTLEGNPGLPLCQNMTPKVKTVKSREPIEDCDEIYESSPLVHKEKVTGHHHPYASKTRTGYASSSREKVGDDEDKNMSLTQSETNDEPRGDYFTVHEQGTQSNSQFTHP</sequence>
<gene>
    <name evidence="2" type="ORF">O181_026968</name>
</gene>
<accession>A0A9Q3H0H6</accession>
<evidence type="ECO:0000313" key="3">
    <source>
        <dbReference type="Proteomes" id="UP000765509"/>
    </source>
</evidence>
<dbReference type="Proteomes" id="UP000765509">
    <property type="component" value="Unassembled WGS sequence"/>
</dbReference>
<dbReference type="AlphaFoldDB" id="A0A9Q3H0H6"/>
<evidence type="ECO:0000313" key="2">
    <source>
        <dbReference type="EMBL" id="MBW0487253.1"/>
    </source>
</evidence>
<keyword evidence="3" id="KW-1185">Reference proteome</keyword>